<feature type="compositionally biased region" description="Low complexity" evidence="1">
    <location>
        <begin position="10"/>
        <end position="21"/>
    </location>
</feature>
<evidence type="ECO:0000313" key="2">
    <source>
        <dbReference type="EMBL" id="KAK3766338.1"/>
    </source>
</evidence>
<comment type="caution">
    <text evidence="2">The sequence shown here is derived from an EMBL/GenBank/DDBJ whole genome shotgun (WGS) entry which is preliminary data.</text>
</comment>
<protein>
    <submittedName>
        <fullName evidence="2">Uncharacterized protein</fullName>
    </submittedName>
</protein>
<proteinExistence type="predicted"/>
<reference evidence="2" key="1">
    <citation type="journal article" date="2023" name="G3 (Bethesda)">
        <title>A reference genome for the long-term kleptoplast-retaining sea slug Elysia crispata morphotype clarki.</title>
        <authorList>
            <person name="Eastman K.E."/>
            <person name="Pendleton A.L."/>
            <person name="Shaikh M.A."/>
            <person name="Suttiyut T."/>
            <person name="Ogas R."/>
            <person name="Tomko P."/>
            <person name="Gavelis G."/>
            <person name="Widhalm J.R."/>
            <person name="Wisecaver J.H."/>
        </authorList>
    </citation>
    <scope>NUCLEOTIDE SEQUENCE</scope>
    <source>
        <strain evidence="2">ECLA1</strain>
    </source>
</reference>
<accession>A0AAE0ZBM8</accession>
<organism evidence="2 3">
    <name type="scientific">Elysia crispata</name>
    <name type="common">lettuce slug</name>
    <dbReference type="NCBI Taxonomy" id="231223"/>
    <lineage>
        <taxon>Eukaryota</taxon>
        <taxon>Metazoa</taxon>
        <taxon>Spiralia</taxon>
        <taxon>Lophotrochozoa</taxon>
        <taxon>Mollusca</taxon>
        <taxon>Gastropoda</taxon>
        <taxon>Heterobranchia</taxon>
        <taxon>Euthyneura</taxon>
        <taxon>Panpulmonata</taxon>
        <taxon>Sacoglossa</taxon>
        <taxon>Placobranchoidea</taxon>
        <taxon>Plakobranchidae</taxon>
        <taxon>Elysia</taxon>
    </lineage>
</organism>
<feature type="region of interest" description="Disordered" evidence="1">
    <location>
        <begin position="1"/>
        <end position="21"/>
    </location>
</feature>
<dbReference type="EMBL" id="JAWDGP010004235">
    <property type="protein sequence ID" value="KAK3766338.1"/>
    <property type="molecule type" value="Genomic_DNA"/>
</dbReference>
<sequence>MDIATNCVQSSSDHSLSSLPTSLYHRRQSPLALTEDQRCGDLAVDRSFRKSPDVLKPQARMDNAWREVRQKAWFQSQTYAVVGELSNFTT</sequence>
<name>A0AAE0ZBM8_9GAST</name>
<evidence type="ECO:0000313" key="3">
    <source>
        <dbReference type="Proteomes" id="UP001283361"/>
    </source>
</evidence>
<gene>
    <name evidence="2" type="ORF">RRG08_044527</name>
</gene>
<evidence type="ECO:0000256" key="1">
    <source>
        <dbReference type="SAM" id="MobiDB-lite"/>
    </source>
</evidence>
<dbReference type="AlphaFoldDB" id="A0AAE0ZBM8"/>
<keyword evidence="3" id="KW-1185">Reference proteome</keyword>
<dbReference type="Proteomes" id="UP001283361">
    <property type="component" value="Unassembled WGS sequence"/>
</dbReference>